<keyword evidence="1" id="KW-0732">Signal</keyword>
<dbReference type="GO" id="GO:0020037">
    <property type="term" value="F:heme binding"/>
    <property type="evidence" value="ECO:0007669"/>
    <property type="project" value="InterPro"/>
</dbReference>
<reference evidence="2 3" key="1">
    <citation type="submission" date="2016-12" db="EMBL/GenBank/DDBJ databases">
        <authorList>
            <person name="Song W.-J."/>
            <person name="Kurnit D.M."/>
        </authorList>
    </citation>
    <scope>NUCLEOTIDE SEQUENCE [LARGE SCALE GENOMIC DNA]</scope>
    <source>
        <strain evidence="2 3">DSM 18488</strain>
    </source>
</reference>
<organism evidence="2 3">
    <name type="scientific">Desulfopila aestuarii DSM 18488</name>
    <dbReference type="NCBI Taxonomy" id="1121416"/>
    <lineage>
        <taxon>Bacteria</taxon>
        <taxon>Pseudomonadati</taxon>
        <taxon>Thermodesulfobacteriota</taxon>
        <taxon>Desulfobulbia</taxon>
        <taxon>Desulfobulbales</taxon>
        <taxon>Desulfocapsaceae</taxon>
        <taxon>Desulfopila</taxon>
    </lineage>
</organism>
<feature type="chain" id="PRO_5013088158" description="Cytochrome c domain-containing protein" evidence="1">
    <location>
        <begin position="24"/>
        <end position="97"/>
    </location>
</feature>
<dbReference type="Proteomes" id="UP000184603">
    <property type="component" value="Unassembled WGS sequence"/>
</dbReference>
<keyword evidence="3" id="KW-1185">Reference proteome</keyword>
<name>A0A1M7Y526_9BACT</name>
<dbReference type="EMBL" id="FRFE01000007">
    <property type="protein sequence ID" value="SHO47508.1"/>
    <property type="molecule type" value="Genomic_DNA"/>
</dbReference>
<evidence type="ECO:0000313" key="3">
    <source>
        <dbReference type="Proteomes" id="UP000184603"/>
    </source>
</evidence>
<proteinExistence type="predicted"/>
<gene>
    <name evidence="2" type="ORF">SAMN02745220_01896</name>
</gene>
<dbReference type="InterPro" id="IPR036909">
    <property type="entry name" value="Cyt_c-like_dom_sf"/>
</dbReference>
<accession>A0A1M7Y526</accession>
<dbReference type="AlphaFoldDB" id="A0A1M7Y526"/>
<dbReference type="Gene3D" id="1.10.760.10">
    <property type="entry name" value="Cytochrome c-like domain"/>
    <property type="match status" value="1"/>
</dbReference>
<sequence>MRKMLLSALLVSVPLCIASWSVGQDIDDAACKTTIETSCTKCHSTERICHELAESDANWPEIVKEMGARGKLSQEAQDTVLNCLTQASEPGKFVCTK</sequence>
<evidence type="ECO:0008006" key="4">
    <source>
        <dbReference type="Google" id="ProtNLM"/>
    </source>
</evidence>
<feature type="signal peptide" evidence="1">
    <location>
        <begin position="1"/>
        <end position="23"/>
    </location>
</feature>
<evidence type="ECO:0000313" key="2">
    <source>
        <dbReference type="EMBL" id="SHO47508.1"/>
    </source>
</evidence>
<protein>
    <recommendedName>
        <fullName evidence="4">Cytochrome c domain-containing protein</fullName>
    </recommendedName>
</protein>
<evidence type="ECO:0000256" key="1">
    <source>
        <dbReference type="SAM" id="SignalP"/>
    </source>
</evidence>
<dbReference type="GO" id="GO:0009055">
    <property type="term" value="F:electron transfer activity"/>
    <property type="evidence" value="ECO:0007669"/>
    <property type="project" value="InterPro"/>
</dbReference>